<evidence type="ECO:0000313" key="3">
    <source>
        <dbReference type="Proteomes" id="UP001163046"/>
    </source>
</evidence>
<reference evidence="2" key="1">
    <citation type="submission" date="2023-01" db="EMBL/GenBank/DDBJ databases">
        <title>Genome assembly of the deep-sea coral Lophelia pertusa.</title>
        <authorList>
            <person name="Herrera S."/>
            <person name="Cordes E."/>
        </authorList>
    </citation>
    <scope>NUCLEOTIDE SEQUENCE</scope>
    <source>
        <strain evidence="2">USNM1676648</strain>
        <tissue evidence="2">Polyp</tissue>
    </source>
</reference>
<name>A0A9W9YVR7_9CNID</name>
<feature type="compositionally biased region" description="Low complexity" evidence="1">
    <location>
        <begin position="397"/>
        <end position="406"/>
    </location>
</feature>
<dbReference type="OrthoDB" id="5957849at2759"/>
<feature type="compositionally biased region" description="Polar residues" evidence="1">
    <location>
        <begin position="261"/>
        <end position="272"/>
    </location>
</feature>
<sequence length="504" mass="55331">MQQMAVKEKPKDSSNLQDEASDKSRTTELNESSEKVADSYSAASNAEVSKGSGNPPSSVKQCVYSSAEIKPRNSTLVAASVIASRTISQPEERTNLAPSDKSSVVEEDSKAKVKATGAASNTSHLVAANYSFFPADNEESELDQPKNAKLPYGSSTIAEEIRKTKSVILGKKKDRDGSASVKSRPQQPFMVKPKGGAHEWQTGKTVFTDSGASSREEALQSNFSFQMGMSTERRGSKSDLSTSSHEYGASHVKQRQDSQWRQDFSGEENQPRNALGQDKRDKKKRRKSYNRSDVKMSSLPAQSKQFHHLESQGELSKMGDWSRNADVQSFDMRPHKSLGKLPSGDKGVSHLGPLTITPSHKPLGEVRLQPLQHKNLAHLSHNTYPTRKPPAKRESPDSQPLSSLSPWMGQSAFSLQSHVHKQTLSEPANFSFPDRPVSPSTEHLAPLPRKASRPPSENEATNEDRDMKLATPFTGLKPLTPPKDHFGKSGGRVPDLNKLEETPL</sequence>
<evidence type="ECO:0000256" key="1">
    <source>
        <dbReference type="SAM" id="MobiDB-lite"/>
    </source>
</evidence>
<proteinExistence type="predicted"/>
<feature type="compositionally biased region" description="Basic and acidic residues" evidence="1">
    <location>
        <begin position="20"/>
        <end position="37"/>
    </location>
</feature>
<feature type="compositionally biased region" description="Polar residues" evidence="1">
    <location>
        <begin position="202"/>
        <end position="229"/>
    </location>
</feature>
<evidence type="ECO:0000313" key="2">
    <source>
        <dbReference type="EMBL" id="KAJ7370251.1"/>
    </source>
</evidence>
<feature type="region of interest" description="Disordered" evidence="1">
    <location>
        <begin position="85"/>
        <end position="107"/>
    </location>
</feature>
<feature type="compositionally biased region" description="Basic and acidic residues" evidence="1">
    <location>
        <begin position="495"/>
        <end position="504"/>
    </location>
</feature>
<dbReference type="AlphaFoldDB" id="A0A9W9YVR7"/>
<keyword evidence="3" id="KW-1185">Reference proteome</keyword>
<comment type="caution">
    <text evidence="2">The sequence shown here is derived from an EMBL/GenBank/DDBJ whole genome shotgun (WGS) entry which is preliminary data.</text>
</comment>
<accession>A0A9W9YVR7</accession>
<feature type="compositionally biased region" description="Polar residues" evidence="1">
    <location>
        <begin position="411"/>
        <end position="428"/>
    </location>
</feature>
<protein>
    <submittedName>
        <fullName evidence="2">Uncharacterized protein</fullName>
    </submittedName>
</protein>
<feature type="compositionally biased region" description="Basic and acidic residues" evidence="1">
    <location>
        <begin position="1"/>
        <end position="12"/>
    </location>
</feature>
<feature type="compositionally biased region" description="Polar residues" evidence="1">
    <location>
        <begin position="41"/>
        <end position="60"/>
    </location>
</feature>
<organism evidence="2 3">
    <name type="scientific">Desmophyllum pertusum</name>
    <dbReference type="NCBI Taxonomy" id="174260"/>
    <lineage>
        <taxon>Eukaryota</taxon>
        <taxon>Metazoa</taxon>
        <taxon>Cnidaria</taxon>
        <taxon>Anthozoa</taxon>
        <taxon>Hexacorallia</taxon>
        <taxon>Scleractinia</taxon>
        <taxon>Caryophylliina</taxon>
        <taxon>Caryophylliidae</taxon>
        <taxon>Desmophyllum</taxon>
    </lineage>
</organism>
<dbReference type="EMBL" id="MU826870">
    <property type="protein sequence ID" value="KAJ7370251.1"/>
    <property type="molecule type" value="Genomic_DNA"/>
</dbReference>
<feature type="region of interest" description="Disordered" evidence="1">
    <location>
        <begin position="167"/>
        <end position="504"/>
    </location>
</feature>
<gene>
    <name evidence="2" type="ORF">OS493_033597</name>
</gene>
<feature type="region of interest" description="Disordered" evidence="1">
    <location>
        <begin position="1"/>
        <end position="60"/>
    </location>
</feature>
<dbReference type="Proteomes" id="UP001163046">
    <property type="component" value="Unassembled WGS sequence"/>
</dbReference>